<dbReference type="AlphaFoldDB" id="A0A4S3MRZ4"/>
<evidence type="ECO:0000256" key="2">
    <source>
        <dbReference type="ARBA" id="ARBA00022801"/>
    </source>
</evidence>
<comment type="similarity">
    <text evidence="1">Belongs to the 'GDXG' lipolytic enzyme family.</text>
</comment>
<dbReference type="InterPro" id="IPR033140">
    <property type="entry name" value="Lipase_GDXG_put_SER_AS"/>
</dbReference>
<dbReference type="Gene3D" id="3.40.50.1820">
    <property type="entry name" value="alpha/beta hydrolase"/>
    <property type="match status" value="1"/>
</dbReference>
<reference evidence="5 6" key="1">
    <citation type="submission" date="2019-04" db="EMBL/GenBank/DDBJ databases">
        <title>Draft genome sequence of Gemmobacter aestuarii sp. nov.</title>
        <authorList>
            <person name="Hameed A."/>
            <person name="Lin S.-Y."/>
            <person name="Shahina M."/>
            <person name="Lai W.-A."/>
            <person name="Young C.-C."/>
        </authorList>
    </citation>
    <scope>NUCLEOTIDE SEQUENCE [LARGE SCALE GENOMIC DNA]</scope>
    <source>
        <strain evidence="5 6">CC-PW-75</strain>
    </source>
</reference>
<proteinExistence type="inferred from homology"/>
<protein>
    <submittedName>
        <fullName evidence="5">Alpha/beta hydrolase</fullName>
    </submittedName>
</protein>
<dbReference type="InterPro" id="IPR029058">
    <property type="entry name" value="AB_hydrolase_fold"/>
</dbReference>
<dbReference type="SUPFAM" id="SSF53474">
    <property type="entry name" value="alpha/beta-Hydrolases"/>
    <property type="match status" value="1"/>
</dbReference>
<dbReference type="Pfam" id="PF07859">
    <property type="entry name" value="Abhydrolase_3"/>
    <property type="match status" value="1"/>
</dbReference>
<dbReference type="GO" id="GO:0016787">
    <property type="term" value="F:hydrolase activity"/>
    <property type="evidence" value="ECO:0007669"/>
    <property type="project" value="UniProtKB-KW"/>
</dbReference>
<organism evidence="5 6">
    <name type="scientific">Aliigemmobacter aestuarii</name>
    <dbReference type="NCBI Taxonomy" id="1445661"/>
    <lineage>
        <taxon>Bacteria</taxon>
        <taxon>Pseudomonadati</taxon>
        <taxon>Pseudomonadota</taxon>
        <taxon>Alphaproteobacteria</taxon>
        <taxon>Rhodobacterales</taxon>
        <taxon>Paracoccaceae</taxon>
        <taxon>Aliigemmobacter</taxon>
    </lineage>
</organism>
<dbReference type="PANTHER" id="PTHR48081">
    <property type="entry name" value="AB HYDROLASE SUPERFAMILY PROTEIN C4A8.06C"/>
    <property type="match status" value="1"/>
</dbReference>
<dbReference type="RefSeq" id="WP_136393241.1">
    <property type="nucleotide sequence ID" value="NZ_SSND01000001.1"/>
</dbReference>
<comment type="caution">
    <text evidence="5">The sequence shown here is derived from an EMBL/GenBank/DDBJ whole genome shotgun (WGS) entry which is preliminary data.</text>
</comment>
<evidence type="ECO:0000313" key="6">
    <source>
        <dbReference type="Proteomes" id="UP000309450"/>
    </source>
</evidence>
<evidence type="ECO:0000313" key="5">
    <source>
        <dbReference type="EMBL" id="THD84863.1"/>
    </source>
</evidence>
<dbReference type="OrthoDB" id="9806180at2"/>
<sequence>MTLPDYQALIDAETWAFIRETEKWYPPDAIGMTIAEQRAVYDRMCRAFHRGTPEGVSTTDRAFGGVPCRIYEKGAGTVTVLYFHGGGFVVGGLESHDDVCAEICAATGLRVVSADYRLAPEHKHPAHFDDCLAVTRAVAAEYGPRLVLAGDSAGGALAASVVHATRGTGLDVLGQVLIYPGLGGNRDAGSYLTHAHAPMLTREDVLFYDRIRHDGPPPRNDPTAAVLQDTDFAGLPPTVVIVAECDPLADDGHAYCDLIRTAGGRAECVVEPGLVHGYLRARRTVTRARDSFARITAAIARMGGTA</sequence>
<dbReference type="InterPro" id="IPR050300">
    <property type="entry name" value="GDXG_lipolytic_enzyme"/>
</dbReference>
<name>A0A4S3MRZ4_9RHOB</name>
<dbReference type="Proteomes" id="UP000309450">
    <property type="component" value="Unassembled WGS sequence"/>
</dbReference>
<dbReference type="PROSITE" id="PS01174">
    <property type="entry name" value="LIPASE_GDXG_SER"/>
    <property type="match status" value="1"/>
</dbReference>
<evidence type="ECO:0000259" key="4">
    <source>
        <dbReference type="Pfam" id="PF07859"/>
    </source>
</evidence>
<gene>
    <name evidence="5" type="ORF">E7811_03820</name>
</gene>
<dbReference type="EMBL" id="SSND01000001">
    <property type="protein sequence ID" value="THD84863.1"/>
    <property type="molecule type" value="Genomic_DNA"/>
</dbReference>
<evidence type="ECO:0000256" key="1">
    <source>
        <dbReference type="ARBA" id="ARBA00010515"/>
    </source>
</evidence>
<feature type="domain" description="Alpha/beta hydrolase fold-3" evidence="4">
    <location>
        <begin position="80"/>
        <end position="279"/>
    </location>
</feature>
<dbReference type="PANTHER" id="PTHR48081:SF8">
    <property type="entry name" value="ALPHA_BETA HYDROLASE FOLD-3 DOMAIN-CONTAINING PROTEIN-RELATED"/>
    <property type="match status" value="1"/>
</dbReference>
<keyword evidence="6" id="KW-1185">Reference proteome</keyword>
<accession>A0A4S3MRZ4</accession>
<keyword evidence="2 5" id="KW-0378">Hydrolase</keyword>
<dbReference type="InterPro" id="IPR013094">
    <property type="entry name" value="AB_hydrolase_3"/>
</dbReference>
<evidence type="ECO:0000256" key="3">
    <source>
        <dbReference type="PROSITE-ProRule" id="PRU10038"/>
    </source>
</evidence>
<feature type="active site" evidence="3">
    <location>
        <position position="152"/>
    </location>
</feature>